<accession>A0A2H3NZX9</accession>
<comment type="caution">
    <text evidence="6">The sequence shown here is derived from an EMBL/GenBank/DDBJ whole genome shotgun (WGS) entry which is preliminary data.</text>
</comment>
<dbReference type="GO" id="GO:0030378">
    <property type="term" value="F:serine racemase activity"/>
    <property type="evidence" value="ECO:0007669"/>
    <property type="project" value="TreeGrafter"/>
</dbReference>
<feature type="domain" description="Tryptophan synthase beta chain-like PALP" evidence="5">
    <location>
        <begin position="36"/>
        <end position="321"/>
    </location>
</feature>
<keyword evidence="4" id="KW-0456">Lyase</keyword>
<reference evidence="6 7" key="1">
    <citation type="submission" date="2017-10" db="EMBL/GenBank/DDBJ databases">
        <title>Draft genome of Longimonas halophila.</title>
        <authorList>
            <person name="Goh K.M."/>
            <person name="Shamsir M.S."/>
            <person name="Lim S.W."/>
        </authorList>
    </citation>
    <scope>NUCLEOTIDE SEQUENCE [LARGE SCALE GENOMIC DNA]</scope>
    <source>
        <strain evidence="6 7">KCTC 42399</strain>
    </source>
</reference>
<dbReference type="EMBL" id="PDEP01000008">
    <property type="protein sequence ID" value="PEN06566.1"/>
    <property type="molecule type" value="Genomic_DNA"/>
</dbReference>
<proteinExistence type="inferred from homology"/>
<dbReference type="SUPFAM" id="SSF53686">
    <property type="entry name" value="Tryptophan synthase beta subunit-like PLP-dependent enzymes"/>
    <property type="match status" value="1"/>
</dbReference>
<sequence>MCCLPQHPVSMSPDAALDAVTFTDVAKAATRLRGVVHETPVHTSRSLNERLDAEVFLKCENLQRIGAFKIRGGYNALSRLSPEQKAGGVIAYSSGNHAQAVALSGQLLGIDTTILMPENAPTVKLEATRSYGAEVVTYDPEKTVREEYGAELAKARGLTLVPPYDHPHVIAGQGTVGWELLQQVDDLDVLLVCCGGGGMLSGCGIAASVLQPDCTVIGVEPEAGDDATRSFHTGTLQSVHNPDTIADGARTPSLGEYTFPLVHHYADDMVTVPDSAIIDAMRFVWTRMKLVTEPTGALALAALFSGAVTGDGRRIGVTVSGGNVDLARAAELMA</sequence>
<evidence type="ECO:0000259" key="5">
    <source>
        <dbReference type="Pfam" id="PF00291"/>
    </source>
</evidence>
<dbReference type="PANTHER" id="PTHR43050">
    <property type="entry name" value="SERINE / THREONINE RACEMASE FAMILY MEMBER"/>
    <property type="match status" value="1"/>
</dbReference>
<evidence type="ECO:0000313" key="7">
    <source>
        <dbReference type="Proteomes" id="UP000221024"/>
    </source>
</evidence>
<dbReference type="GO" id="GO:0003941">
    <property type="term" value="F:L-serine ammonia-lyase activity"/>
    <property type="evidence" value="ECO:0007669"/>
    <property type="project" value="TreeGrafter"/>
</dbReference>
<evidence type="ECO:0000256" key="1">
    <source>
        <dbReference type="ARBA" id="ARBA00001933"/>
    </source>
</evidence>
<dbReference type="CDD" id="cd01562">
    <property type="entry name" value="Thr-dehyd"/>
    <property type="match status" value="1"/>
</dbReference>
<evidence type="ECO:0000256" key="4">
    <source>
        <dbReference type="ARBA" id="ARBA00023239"/>
    </source>
</evidence>
<dbReference type="FunFam" id="3.40.50.1100:FF:000007">
    <property type="entry name" value="L-threonine dehydratase catabolic TdcB"/>
    <property type="match status" value="1"/>
</dbReference>
<dbReference type="OrthoDB" id="9811476at2"/>
<name>A0A2H3NZX9_9BACT</name>
<keyword evidence="7" id="KW-1185">Reference proteome</keyword>
<comment type="cofactor">
    <cofactor evidence="1">
        <name>pyridoxal 5'-phosphate</name>
        <dbReference type="ChEBI" id="CHEBI:597326"/>
    </cofactor>
</comment>
<organism evidence="6 7">
    <name type="scientific">Longimonas halophila</name>
    <dbReference type="NCBI Taxonomy" id="1469170"/>
    <lineage>
        <taxon>Bacteria</taxon>
        <taxon>Pseudomonadati</taxon>
        <taxon>Rhodothermota</taxon>
        <taxon>Rhodothermia</taxon>
        <taxon>Rhodothermales</taxon>
        <taxon>Salisaetaceae</taxon>
        <taxon>Longimonas</taxon>
    </lineage>
</organism>
<keyword evidence="3" id="KW-0663">Pyridoxal phosphate</keyword>
<protein>
    <submittedName>
        <fullName evidence="6">Pyridoxal-5'-phosphate-dependent protein</fullName>
    </submittedName>
</protein>
<dbReference type="GO" id="GO:0005524">
    <property type="term" value="F:ATP binding"/>
    <property type="evidence" value="ECO:0007669"/>
    <property type="project" value="TreeGrafter"/>
</dbReference>
<dbReference type="GO" id="GO:0030170">
    <property type="term" value="F:pyridoxal phosphate binding"/>
    <property type="evidence" value="ECO:0007669"/>
    <property type="project" value="TreeGrafter"/>
</dbReference>
<evidence type="ECO:0000313" key="6">
    <source>
        <dbReference type="EMBL" id="PEN06566.1"/>
    </source>
</evidence>
<evidence type="ECO:0000256" key="2">
    <source>
        <dbReference type="ARBA" id="ARBA00010869"/>
    </source>
</evidence>
<dbReference type="GO" id="GO:0018114">
    <property type="term" value="F:threonine racemase activity"/>
    <property type="evidence" value="ECO:0007669"/>
    <property type="project" value="TreeGrafter"/>
</dbReference>
<dbReference type="GO" id="GO:0000287">
    <property type="term" value="F:magnesium ion binding"/>
    <property type="evidence" value="ECO:0007669"/>
    <property type="project" value="TreeGrafter"/>
</dbReference>
<dbReference type="GO" id="GO:0070179">
    <property type="term" value="P:D-serine biosynthetic process"/>
    <property type="evidence" value="ECO:0007669"/>
    <property type="project" value="TreeGrafter"/>
</dbReference>
<dbReference type="PANTHER" id="PTHR43050:SF1">
    <property type="entry name" value="SERINE RACEMASE"/>
    <property type="match status" value="1"/>
</dbReference>
<dbReference type="NCBIfam" id="NF005454">
    <property type="entry name" value="PRK07048.1"/>
    <property type="match status" value="1"/>
</dbReference>
<dbReference type="Proteomes" id="UP000221024">
    <property type="component" value="Unassembled WGS sequence"/>
</dbReference>
<dbReference type="Pfam" id="PF00291">
    <property type="entry name" value="PALP"/>
    <property type="match status" value="1"/>
</dbReference>
<comment type="similarity">
    <text evidence="2">Belongs to the serine/threonine dehydratase family.</text>
</comment>
<dbReference type="InterPro" id="IPR001926">
    <property type="entry name" value="TrpB-like_PALP"/>
</dbReference>
<evidence type="ECO:0000256" key="3">
    <source>
        <dbReference type="ARBA" id="ARBA00022898"/>
    </source>
</evidence>
<dbReference type="Gene3D" id="3.40.50.1100">
    <property type="match status" value="2"/>
</dbReference>
<dbReference type="FunFam" id="3.40.50.1100:FF:000005">
    <property type="entry name" value="Threonine dehydratase catabolic"/>
    <property type="match status" value="1"/>
</dbReference>
<gene>
    <name evidence="6" type="ORF">CRI93_09815</name>
</gene>
<dbReference type="InterPro" id="IPR036052">
    <property type="entry name" value="TrpB-like_PALP_sf"/>
</dbReference>
<dbReference type="AlphaFoldDB" id="A0A2H3NZX9"/>